<reference evidence="5 6" key="1">
    <citation type="submission" date="2014-03" db="EMBL/GenBank/DDBJ databases">
        <title>Draft genome of the hookworm Oesophagostomum dentatum.</title>
        <authorList>
            <person name="Mitreva M."/>
        </authorList>
    </citation>
    <scope>NUCLEOTIDE SEQUENCE [LARGE SCALE GENOMIC DNA]</scope>
    <source>
        <strain evidence="5 6">OD-Hann</strain>
    </source>
</reference>
<dbReference type="InterPro" id="IPR011705">
    <property type="entry name" value="BACK"/>
</dbReference>
<feature type="chain" id="PRO_5002082462" evidence="3">
    <location>
        <begin position="18"/>
        <end position="286"/>
    </location>
</feature>
<dbReference type="OrthoDB" id="20684at2759"/>
<name>A0A0B1SG52_OESDE</name>
<sequence>MLSALVILTFMSINVLSQLFQLNDLTEKCAEYLRHRLNPQNVLFIRAVCSALNCSSTEKDTERFVEKYFTLVCDTDAFLELPIGDLIELLSRDNLYVENEETVCKAALRWVDHDPENRKAFMARILKCVRLLALNSSFLAKVVGRHPLVRGDQKSRDLLNRKGHGTFRGEVLHINLIELLSRDNLYVENEETVCKAALRWVDHDPENRKAFMARILKCVRLLALNSSFLAKVVGRHPLVRGDQKSRDLVDEVKDYHLVPPEERTLLHPSRSDQRSCNNLPCLFFVV</sequence>
<keyword evidence="2" id="KW-0677">Repeat</keyword>
<feature type="domain" description="BACK" evidence="4">
    <location>
        <begin position="148"/>
        <end position="234"/>
    </location>
</feature>
<dbReference type="SMART" id="SM00875">
    <property type="entry name" value="BACK"/>
    <property type="match status" value="2"/>
</dbReference>
<proteinExistence type="predicted"/>
<dbReference type="FunFam" id="1.25.40.420:FF:000001">
    <property type="entry name" value="Kelch-like family member 12"/>
    <property type="match status" value="1"/>
</dbReference>
<organism evidence="5 6">
    <name type="scientific">Oesophagostomum dentatum</name>
    <name type="common">Nodular worm</name>
    <dbReference type="NCBI Taxonomy" id="61180"/>
    <lineage>
        <taxon>Eukaryota</taxon>
        <taxon>Metazoa</taxon>
        <taxon>Ecdysozoa</taxon>
        <taxon>Nematoda</taxon>
        <taxon>Chromadorea</taxon>
        <taxon>Rhabditida</taxon>
        <taxon>Rhabditina</taxon>
        <taxon>Rhabditomorpha</taxon>
        <taxon>Strongyloidea</taxon>
        <taxon>Strongylidae</taxon>
        <taxon>Oesophagostomum</taxon>
    </lineage>
</organism>
<dbReference type="PANTHER" id="PTHR24412:SF497">
    <property type="entry name" value="KELCH-LIKE PROTEIN 18"/>
    <property type="match status" value="1"/>
</dbReference>
<dbReference type="Proteomes" id="UP000053660">
    <property type="component" value="Unassembled WGS sequence"/>
</dbReference>
<keyword evidence="6" id="KW-1185">Reference proteome</keyword>
<feature type="signal peptide" evidence="3">
    <location>
        <begin position="1"/>
        <end position="17"/>
    </location>
</feature>
<evidence type="ECO:0000256" key="3">
    <source>
        <dbReference type="SAM" id="SignalP"/>
    </source>
</evidence>
<protein>
    <submittedName>
        <fullName evidence="5">BTB And Kelch</fullName>
    </submittedName>
</protein>
<dbReference type="InterPro" id="IPR011333">
    <property type="entry name" value="SKP1/BTB/POZ_sf"/>
</dbReference>
<feature type="domain" description="BACK" evidence="4">
    <location>
        <begin position="42"/>
        <end position="144"/>
    </location>
</feature>
<evidence type="ECO:0000313" key="6">
    <source>
        <dbReference type="Proteomes" id="UP000053660"/>
    </source>
</evidence>
<keyword evidence="1" id="KW-0880">Kelch repeat</keyword>
<dbReference type="Pfam" id="PF07707">
    <property type="entry name" value="BACK"/>
    <property type="match status" value="2"/>
</dbReference>
<dbReference type="EMBL" id="KN571138">
    <property type="protein sequence ID" value="KHJ83914.1"/>
    <property type="molecule type" value="Genomic_DNA"/>
</dbReference>
<evidence type="ECO:0000259" key="4">
    <source>
        <dbReference type="SMART" id="SM00875"/>
    </source>
</evidence>
<accession>A0A0B1SG52</accession>
<evidence type="ECO:0000313" key="5">
    <source>
        <dbReference type="EMBL" id="KHJ83914.1"/>
    </source>
</evidence>
<evidence type="ECO:0000256" key="2">
    <source>
        <dbReference type="ARBA" id="ARBA00022737"/>
    </source>
</evidence>
<keyword evidence="3" id="KW-0732">Signal</keyword>
<dbReference type="AlphaFoldDB" id="A0A0B1SG52"/>
<dbReference type="Gene3D" id="1.25.40.420">
    <property type="match status" value="2"/>
</dbReference>
<evidence type="ECO:0000256" key="1">
    <source>
        <dbReference type="ARBA" id="ARBA00022441"/>
    </source>
</evidence>
<feature type="non-terminal residue" evidence="5">
    <location>
        <position position="286"/>
    </location>
</feature>
<dbReference type="Gene3D" id="3.30.710.10">
    <property type="entry name" value="Potassium Channel Kv1.1, Chain A"/>
    <property type="match status" value="1"/>
</dbReference>
<dbReference type="PANTHER" id="PTHR24412">
    <property type="entry name" value="KELCH PROTEIN"/>
    <property type="match status" value="1"/>
</dbReference>
<gene>
    <name evidence="5" type="ORF">OESDEN_16379</name>
</gene>